<dbReference type="AlphaFoldDB" id="A0A6J7ZQF6"/>
<dbReference type="Proteomes" id="UP000196521">
    <property type="component" value="Unassembled WGS sequence"/>
</dbReference>
<name>A0A6J7ZQF6_PLARU</name>
<organism evidence="1 2">
    <name type="scientific">Planktothrix rubescens CCAP 1459/22</name>
    <dbReference type="NCBI Taxonomy" id="329571"/>
    <lineage>
        <taxon>Bacteria</taxon>
        <taxon>Bacillati</taxon>
        <taxon>Cyanobacteriota</taxon>
        <taxon>Cyanophyceae</taxon>
        <taxon>Oscillatoriophycideae</taxon>
        <taxon>Oscillatoriales</taxon>
        <taxon>Microcoleaceae</taxon>
        <taxon>Planktothrix</taxon>
    </lineage>
</organism>
<evidence type="ECO:0000313" key="1">
    <source>
        <dbReference type="EMBL" id="CAC5345969.1"/>
    </source>
</evidence>
<evidence type="ECO:0000313" key="2">
    <source>
        <dbReference type="Proteomes" id="UP000196521"/>
    </source>
</evidence>
<comment type="caution">
    <text evidence="1">The sequence shown here is derived from an EMBL/GenBank/DDBJ whole genome shotgun (WGS) entry which is preliminary data.</text>
</comment>
<keyword evidence="2" id="KW-1185">Reference proteome</keyword>
<dbReference type="RefSeq" id="WP_026794026.1">
    <property type="nucleotide sequence ID" value="NZ_LR812491.1"/>
</dbReference>
<proteinExistence type="predicted"/>
<gene>
    <name evidence="1" type="ORF">PLAN_70546</name>
</gene>
<reference evidence="1" key="1">
    <citation type="submission" date="2020-05" db="EMBL/GenBank/DDBJ databases">
        <authorList>
            <consortium name="Genoscope - CEA"/>
            <person name="William W."/>
        </authorList>
    </citation>
    <scope>NUCLEOTIDE SEQUENCE [LARGE SCALE GENOMIC DNA]</scope>
    <source>
        <strain evidence="1">PCC 7821</strain>
    </source>
</reference>
<sequence>MADGDIIHSRLGGIYQKPYKWLCEGKATIDECAHVLMQAFKKDIVKKGDLPVQLAQTMAEILDRAISAAENSPVNWAGLTLEFDKLVQQADGSHRLKEVVRLTGKSLLHDFRYGQYIDSSNTIETFLHRYMKTVYESEFKERVPLTSTHHDGIDQATLSKRIGEIKPIIDDVIGKWAKTAIKHHSIEKLPIPHRSAQKPIDLNEDLR</sequence>
<protein>
    <submittedName>
        <fullName evidence="1">Uncharacterized protein</fullName>
    </submittedName>
</protein>
<dbReference type="EMBL" id="CZCZ02000017">
    <property type="protein sequence ID" value="CAC5345969.1"/>
    <property type="molecule type" value="Genomic_DNA"/>
</dbReference>
<accession>A0A6J7ZQF6</accession>